<accession>A0A8S2XCF8</accession>
<evidence type="ECO:0000313" key="3">
    <source>
        <dbReference type="Proteomes" id="UP000681720"/>
    </source>
</evidence>
<dbReference type="EMBL" id="CAJOBJ010077963">
    <property type="protein sequence ID" value="CAF4488363.1"/>
    <property type="molecule type" value="Genomic_DNA"/>
</dbReference>
<comment type="caution">
    <text evidence="2">The sequence shown here is derived from an EMBL/GenBank/DDBJ whole genome shotgun (WGS) entry which is preliminary data.</text>
</comment>
<reference evidence="2" key="1">
    <citation type="submission" date="2021-02" db="EMBL/GenBank/DDBJ databases">
        <authorList>
            <person name="Nowell W R."/>
        </authorList>
    </citation>
    <scope>NUCLEOTIDE SEQUENCE</scope>
</reference>
<name>A0A8S2XCF8_9BILA</name>
<evidence type="ECO:0000313" key="2">
    <source>
        <dbReference type="EMBL" id="CAF4488363.1"/>
    </source>
</evidence>
<proteinExistence type="predicted"/>
<gene>
    <name evidence="2" type="ORF">GIL414_LOCUS34141</name>
</gene>
<feature type="non-terminal residue" evidence="2">
    <location>
        <position position="36"/>
    </location>
</feature>
<dbReference type="AlphaFoldDB" id="A0A8S2XCF8"/>
<feature type="region of interest" description="Disordered" evidence="1">
    <location>
        <begin position="1"/>
        <end position="36"/>
    </location>
</feature>
<evidence type="ECO:0000256" key="1">
    <source>
        <dbReference type="SAM" id="MobiDB-lite"/>
    </source>
</evidence>
<feature type="non-terminal residue" evidence="2">
    <location>
        <position position="1"/>
    </location>
</feature>
<organism evidence="2 3">
    <name type="scientific">Rotaria magnacalcarata</name>
    <dbReference type="NCBI Taxonomy" id="392030"/>
    <lineage>
        <taxon>Eukaryota</taxon>
        <taxon>Metazoa</taxon>
        <taxon>Spiralia</taxon>
        <taxon>Gnathifera</taxon>
        <taxon>Rotifera</taxon>
        <taxon>Eurotatoria</taxon>
        <taxon>Bdelloidea</taxon>
        <taxon>Philodinida</taxon>
        <taxon>Philodinidae</taxon>
        <taxon>Rotaria</taxon>
    </lineage>
</organism>
<sequence>MTSVKRKDSSTSTDETDSDEEVPSNTIGSDIPLKWY</sequence>
<dbReference type="Proteomes" id="UP000681720">
    <property type="component" value="Unassembled WGS sequence"/>
</dbReference>
<protein>
    <submittedName>
        <fullName evidence="2">Uncharacterized protein</fullName>
    </submittedName>
</protein>